<dbReference type="GeneID" id="26232619"/>
<dbReference type="EMBL" id="CP060777">
    <property type="protein sequence ID" value="QQK45962.1"/>
    <property type="molecule type" value="Genomic_DNA"/>
</dbReference>
<evidence type="ECO:0000313" key="1">
    <source>
        <dbReference type="EMBL" id="QQK45962.1"/>
    </source>
</evidence>
<reference evidence="1 2" key="1">
    <citation type="submission" date="2020-08" db="EMBL/GenBank/DDBJ databases">
        <title>The completed genome sequence of the pathogenic ascomycete fungus Penicillium digitatum.</title>
        <authorList>
            <person name="Wang M."/>
        </authorList>
    </citation>
    <scope>NUCLEOTIDE SEQUENCE [LARGE SCALE GENOMIC DNA]</scope>
    <source>
        <strain evidence="1 2">PdW03</strain>
    </source>
</reference>
<accession>A0A7T6XRY7</accession>
<sequence>MLGHFCRIQLQKGGLHTKQRCLNKEGHITSTLATDGDVFRFFRMDKEGQPCETQYRSGNGNEDTILLLVTVFNDALVPPGARTEFPTAHEDITEEEYRKDLQCMHKMAVQVGVNVYMNVLQLLPIPLRGAVERKTFNLIQLARYEAIGSPFMAIHHGGCENGFPDYGAVLMRNFDAELKKVLEGVDFEDYDDNQKVPKHAIRKALLEEIRPLFYEILTEVRNKTLEKFFK</sequence>
<name>A0A7T6XRY7_PENDI</name>
<evidence type="ECO:0000313" key="2">
    <source>
        <dbReference type="Proteomes" id="UP000595662"/>
    </source>
</evidence>
<dbReference type="KEGG" id="pdp:PDIP_43010"/>
<proteinExistence type="predicted"/>
<organism evidence="1 2">
    <name type="scientific">Penicillium digitatum</name>
    <name type="common">Green mold</name>
    <dbReference type="NCBI Taxonomy" id="36651"/>
    <lineage>
        <taxon>Eukaryota</taxon>
        <taxon>Fungi</taxon>
        <taxon>Dikarya</taxon>
        <taxon>Ascomycota</taxon>
        <taxon>Pezizomycotina</taxon>
        <taxon>Eurotiomycetes</taxon>
        <taxon>Eurotiomycetidae</taxon>
        <taxon>Eurotiales</taxon>
        <taxon>Aspergillaceae</taxon>
        <taxon>Penicillium</taxon>
    </lineage>
</organism>
<dbReference type="Proteomes" id="UP000595662">
    <property type="component" value="Chromosome 4"/>
</dbReference>
<dbReference type="AlphaFoldDB" id="A0A7T6XRY7"/>
<protein>
    <submittedName>
        <fullName evidence="1">Uncharacterized protein</fullName>
    </submittedName>
</protein>
<dbReference type="VEuPathDB" id="FungiDB:PDIP_43010"/>
<dbReference type="RefSeq" id="XP_014534591.2">
    <property type="nucleotide sequence ID" value="XM_014679105.2"/>
</dbReference>
<gene>
    <name evidence="1" type="ORF">Pdw03_0860</name>
</gene>